<proteinExistence type="predicted"/>
<gene>
    <name evidence="2" type="ORF">FRX31_032671</name>
</gene>
<feature type="compositionally biased region" description="Basic and acidic residues" evidence="1">
    <location>
        <begin position="27"/>
        <end position="43"/>
    </location>
</feature>
<evidence type="ECO:0000313" key="3">
    <source>
        <dbReference type="Proteomes" id="UP000554482"/>
    </source>
</evidence>
<dbReference type="Proteomes" id="UP000554482">
    <property type="component" value="Unassembled WGS sequence"/>
</dbReference>
<comment type="caution">
    <text evidence="2">The sequence shown here is derived from an EMBL/GenBank/DDBJ whole genome shotgun (WGS) entry which is preliminary data.</text>
</comment>
<feature type="region of interest" description="Disordered" evidence="1">
    <location>
        <begin position="1"/>
        <end position="66"/>
    </location>
</feature>
<sequence length="90" mass="9754">MHSTDGVLLCQGDNTNKVSGLIPEKSINGDERKGDESGSKNKELVAGVGIKNEQTDEKQGSSISRNKELELAKNLIKEDDDCSDMNDDSE</sequence>
<accession>A0A7J6UYK9</accession>
<dbReference type="AlphaFoldDB" id="A0A7J6UYK9"/>
<feature type="compositionally biased region" description="Basic and acidic residues" evidence="1">
    <location>
        <begin position="53"/>
        <end position="66"/>
    </location>
</feature>
<evidence type="ECO:0000256" key="1">
    <source>
        <dbReference type="SAM" id="MobiDB-lite"/>
    </source>
</evidence>
<organism evidence="2 3">
    <name type="scientific">Thalictrum thalictroides</name>
    <name type="common">Rue-anemone</name>
    <name type="synonym">Anemone thalictroides</name>
    <dbReference type="NCBI Taxonomy" id="46969"/>
    <lineage>
        <taxon>Eukaryota</taxon>
        <taxon>Viridiplantae</taxon>
        <taxon>Streptophyta</taxon>
        <taxon>Embryophyta</taxon>
        <taxon>Tracheophyta</taxon>
        <taxon>Spermatophyta</taxon>
        <taxon>Magnoliopsida</taxon>
        <taxon>Ranunculales</taxon>
        <taxon>Ranunculaceae</taxon>
        <taxon>Thalictroideae</taxon>
        <taxon>Thalictrum</taxon>
    </lineage>
</organism>
<reference evidence="2 3" key="1">
    <citation type="submission" date="2020-06" db="EMBL/GenBank/DDBJ databases">
        <title>Transcriptomic and genomic resources for Thalictrum thalictroides and T. hernandezii: Facilitating candidate gene discovery in an emerging model plant lineage.</title>
        <authorList>
            <person name="Arias T."/>
            <person name="Riano-Pachon D.M."/>
            <person name="Di Stilio V.S."/>
        </authorList>
    </citation>
    <scope>NUCLEOTIDE SEQUENCE [LARGE SCALE GENOMIC DNA]</scope>
    <source>
        <strain evidence="3">cv. WT478/WT964</strain>
        <tissue evidence="2">Leaves</tissue>
    </source>
</reference>
<name>A0A7J6UYK9_THATH</name>
<evidence type="ECO:0000313" key="2">
    <source>
        <dbReference type="EMBL" id="KAF5177746.1"/>
    </source>
</evidence>
<protein>
    <submittedName>
        <fullName evidence="2">Uncharacterized protein</fullName>
    </submittedName>
</protein>
<dbReference type="EMBL" id="JABWDY010040975">
    <property type="protein sequence ID" value="KAF5177746.1"/>
    <property type="molecule type" value="Genomic_DNA"/>
</dbReference>
<keyword evidence="3" id="KW-1185">Reference proteome</keyword>